<dbReference type="EMBL" id="JABELV010000046">
    <property type="protein sequence ID" value="KAG7558311.1"/>
    <property type="molecule type" value="Genomic_DNA"/>
</dbReference>
<dbReference type="InterPro" id="IPR003495">
    <property type="entry name" value="CobW/HypB/UreG_nucleotide-bd"/>
</dbReference>
<accession>A0A8K0JNE0</accession>
<dbReference type="PANTHER" id="PTHR13748">
    <property type="entry name" value="COBW-RELATED"/>
    <property type="match status" value="1"/>
</dbReference>
<sequence>MDLDDAPPDLVPVDPETAPAPTLVDRIVPITLLTGYLGSGKTTLLQYILTAEHGYRIAVCMNDFGDSTDIESTSMSFTPNDPSSTTSSSSDPAAPETAFLSLPNGCLCCSIKEPGIAAIENMIVEQERLGQGEGKGKGRGVDRVVVELTGVADPAEIARSFWTNEEMGGSLRLDGVVCVVDSRNVLKQLEEGEECQKQIAASDVILLNKVDLVTDEILDNVERRIRSINPTAIFKRTHKSVIDITNIFEIGSYSVAPTLDASQLADKFFEDGSDANAGLGVGAGARERIGKLQDTHEGHDHDHDHKSEAKHLLGITSLVIQLPDLLPQSALDKLESFLQSIHWDSKFPGDPPRARPTEIVDKADEIESTEGFEILRSKGIFSFGPASQGDDIGASGTVSEVHVLQGVRDIFELTRLKGDPARMSTTLEDETDTRPKGGKLVLIGKRLGERDVWERQLFDALGV</sequence>
<dbReference type="PANTHER" id="PTHR13748:SF31">
    <property type="entry name" value="ZINC-REGULATED GTPASE METALLOPROTEIN ACTIVATOR 1A-RELATED"/>
    <property type="match status" value="1"/>
</dbReference>
<dbReference type="InterPro" id="IPR051316">
    <property type="entry name" value="Zinc-reg_GTPase_activator"/>
</dbReference>
<organism evidence="3 4">
    <name type="scientific">Filobasidium floriforme</name>
    <dbReference type="NCBI Taxonomy" id="5210"/>
    <lineage>
        <taxon>Eukaryota</taxon>
        <taxon>Fungi</taxon>
        <taxon>Dikarya</taxon>
        <taxon>Basidiomycota</taxon>
        <taxon>Agaricomycotina</taxon>
        <taxon>Tremellomycetes</taxon>
        <taxon>Filobasidiales</taxon>
        <taxon>Filobasidiaceae</taxon>
        <taxon>Filobasidium</taxon>
    </lineage>
</organism>
<keyword evidence="4" id="KW-1185">Reference proteome</keyword>
<evidence type="ECO:0000313" key="4">
    <source>
        <dbReference type="Proteomes" id="UP000812966"/>
    </source>
</evidence>
<reference evidence="3" key="1">
    <citation type="submission" date="2020-04" db="EMBL/GenBank/DDBJ databases">
        <title>Analysis of mating type loci in Filobasidium floriforme.</title>
        <authorList>
            <person name="Nowrousian M."/>
        </authorList>
    </citation>
    <scope>NUCLEOTIDE SEQUENCE</scope>
    <source>
        <strain evidence="3">CBS 6242</strain>
    </source>
</reference>
<dbReference type="Proteomes" id="UP000812966">
    <property type="component" value="Unassembled WGS sequence"/>
</dbReference>
<dbReference type="GO" id="GO:0005737">
    <property type="term" value="C:cytoplasm"/>
    <property type="evidence" value="ECO:0007669"/>
    <property type="project" value="TreeGrafter"/>
</dbReference>
<evidence type="ECO:0000256" key="1">
    <source>
        <dbReference type="SAM" id="MobiDB-lite"/>
    </source>
</evidence>
<gene>
    <name evidence="3" type="ORF">FFLO_02781</name>
</gene>
<feature type="compositionally biased region" description="Low complexity" evidence="1">
    <location>
        <begin position="81"/>
        <end position="94"/>
    </location>
</feature>
<dbReference type="Gene3D" id="3.30.1220.10">
    <property type="entry name" value="CobW-like, C-terminal domain"/>
    <property type="match status" value="1"/>
</dbReference>
<dbReference type="Pfam" id="PF02492">
    <property type="entry name" value="cobW"/>
    <property type="match status" value="1"/>
</dbReference>
<dbReference type="AlphaFoldDB" id="A0A8K0JNE0"/>
<feature type="domain" description="CobW/HypB/UreG nucleotide-binding" evidence="2">
    <location>
        <begin position="29"/>
        <end position="233"/>
    </location>
</feature>
<dbReference type="SUPFAM" id="SSF52540">
    <property type="entry name" value="P-loop containing nucleoside triphosphate hydrolases"/>
    <property type="match status" value="1"/>
</dbReference>
<dbReference type="InterPro" id="IPR027417">
    <property type="entry name" value="P-loop_NTPase"/>
</dbReference>
<dbReference type="InterPro" id="IPR036627">
    <property type="entry name" value="CobW-likC_sf"/>
</dbReference>
<proteinExistence type="predicted"/>
<dbReference type="Gene3D" id="3.40.50.300">
    <property type="entry name" value="P-loop containing nucleotide triphosphate hydrolases"/>
    <property type="match status" value="1"/>
</dbReference>
<evidence type="ECO:0000259" key="2">
    <source>
        <dbReference type="Pfam" id="PF02492"/>
    </source>
</evidence>
<evidence type="ECO:0000313" key="3">
    <source>
        <dbReference type="EMBL" id="KAG7558311.1"/>
    </source>
</evidence>
<protein>
    <recommendedName>
        <fullName evidence="2">CobW/HypB/UreG nucleotide-binding domain-containing protein</fullName>
    </recommendedName>
</protein>
<dbReference type="CDD" id="cd03112">
    <property type="entry name" value="CobW-like"/>
    <property type="match status" value="1"/>
</dbReference>
<comment type="caution">
    <text evidence="3">The sequence shown here is derived from an EMBL/GenBank/DDBJ whole genome shotgun (WGS) entry which is preliminary data.</text>
</comment>
<name>A0A8K0JNE0_9TREE</name>
<feature type="region of interest" description="Disordered" evidence="1">
    <location>
        <begin position="72"/>
        <end position="95"/>
    </location>
</feature>